<evidence type="ECO:0000313" key="4">
    <source>
        <dbReference type="EMBL" id="PRD41626.1"/>
    </source>
</evidence>
<dbReference type="GO" id="GO:0030170">
    <property type="term" value="F:pyridoxal phosphate binding"/>
    <property type="evidence" value="ECO:0007669"/>
    <property type="project" value="InterPro"/>
</dbReference>
<comment type="similarity">
    <text evidence="3">Belongs to the class-III pyridoxal-phosphate-dependent aminotransferase family.</text>
</comment>
<dbReference type="PANTHER" id="PTHR43713">
    <property type="entry name" value="GLUTAMATE-1-SEMIALDEHYDE 2,1-AMINOMUTASE"/>
    <property type="match status" value="1"/>
</dbReference>
<evidence type="ECO:0000313" key="5">
    <source>
        <dbReference type="Proteomes" id="UP000239434"/>
    </source>
</evidence>
<keyword evidence="2 3" id="KW-0663">Pyridoxal phosphate</keyword>
<dbReference type="Gene3D" id="3.40.640.10">
    <property type="entry name" value="Type I PLP-dependent aspartate aminotransferase-like (Major domain)"/>
    <property type="match status" value="1"/>
</dbReference>
<dbReference type="EC" id="5.4.3.8" evidence="4"/>
<comment type="caution">
    <text evidence="4">The sequence shown here is derived from an EMBL/GenBank/DDBJ whole genome shotgun (WGS) entry which is preliminary data.</text>
</comment>
<dbReference type="InterPro" id="IPR015421">
    <property type="entry name" value="PyrdxlP-dep_Trfase_major"/>
</dbReference>
<dbReference type="RefSeq" id="WP_105743764.1">
    <property type="nucleotide sequence ID" value="NZ_PVBR01000018.1"/>
</dbReference>
<evidence type="ECO:0000256" key="3">
    <source>
        <dbReference type="RuleBase" id="RU003560"/>
    </source>
</evidence>
<protein>
    <submittedName>
        <fullName evidence="4">Glutamate-1-semialdehyde 2,1-aminomutase</fullName>
        <ecNumber evidence="4">5.4.3.8</ecNumber>
    </submittedName>
</protein>
<gene>
    <name evidence="4" type="ORF">C5748_20315</name>
</gene>
<dbReference type="NCBIfam" id="NF004856">
    <property type="entry name" value="PRK06209.1"/>
    <property type="match status" value="1"/>
</dbReference>
<evidence type="ECO:0000256" key="1">
    <source>
        <dbReference type="ARBA" id="ARBA00001933"/>
    </source>
</evidence>
<evidence type="ECO:0000256" key="2">
    <source>
        <dbReference type="ARBA" id="ARBA00022898"/>
    </source>
</evidence>
<dbReference type="InterPro" id="IPR015422">
    <property type="entry name" value="PyrdxlP-dep_Trfase_small"/>
</dbReference>
<dbReference type="PANTHER" id="PTHR43713:SF3">
    <property type="entry name" value="GLUTAMATE-1-SEMIALDEHYDE 2,1-AMINOMUTASE 1, CHLOROPLASTIC-RELATED"/>
    <property type="match status" value="1"/>
</dbReference>
<dbReference type="Pfam" id="PF00202">
    <property type="entry name" value="Aminotran_3"/>
    <property type="match status" value="1"/>
</dbReference>
<dbReference type="EMBL" id="PVBR01000018">
    <property type="protein sequence ID" value="PRD41626.1"/>
    <property type="molecule type" value="Genomic_DNA"/>
</dbReference>
<proteinExistence type="inferred from homology"/>
<dbReference type="SUPFAM" id="SSF53383">
    <property type="entry name" value="PLP-dependent transferases"/>
    <property type="match status" value="1"/>
</dbReference>
<dbReference type="Proteomes" id="UP000239434">
    <property type="component" value="Unassembled WGS sequence"/>
</dbReference>
<dbReference type="InterPro" id="IPR015424">
    <property type="entry name" value="PyrdxlP-dep_Trfase"/>
</dbReference>
<comment type="cofactor">
    <cofactor evidence="1">
        <name>pyridoxal 5'-phosphate</name>
        <dbReference type="ChEBI" id="CHEBI:597326"/>
    </cofactor>
</comment>
<dbReference type="GO" id="GO:0042286">
    <property type="term" value="F:glutamate-1-semialdehyde 2,1-aminomutase activity"/>
    <property type="evidence" value="ECO:0007669"/>
    <property type="project" value="UniProtKB-EC"/>
</dbReference>
<keyword evidence="5" id="KW-1185">Reference proteome</keyword>
<dbReference type="InterPro" id="IPR005814">
    <property type="entry name" value="Aminotrans_3"/>
</dbReference>
<sequence>MNEQTPQFDKSERLRRQAHRLIPGGSHTYAKGDDQYPVLSPGFIRRGFGSHVWDADGNEYIEYGMGNRAVGLGHAYPPVVKAAEEALRHGCNFTRPAEIELECAETFLDTITGAEMVKFCKDGSDATSGAVRLARAYTGRDMIACCADHPFFSTDDWFIGTTKMNAGIPDAVRQLTLTFRYNDIESVRGLFDRHPGRIAALILESARGDDPQDGFLHETKRLCHENGALFILDEMITGFRWHARGAQALYGIVPDLSCFGKALGNGFSVSALAGKREFMRLGGLEHTDRARVFLLSTTHGAETHALAAAIATVNVYRSEPVIEHLHAQGHKLQEGFEEAIARHGLQSFVRTVGRPSCLAYSTLDETGGASQTFRSLFLQETIRRGVLMPSLVVSYTHSNEDIARTIEAVDGALGVYAQALDQGVERYLIGRPSQIVYRRFNQDGATVAQPLAAG</sequence>
<organism evidence="4 5">
    <name type="scientific">Phyllobacterium phragmitis</name>
    <dbReference type="NCBI Taxonomy" id="2670329"/>
    <lineage>
        <taxon>Bacteria</taxon>
        <taxon>Pseudomonadati</taxon>
        <taxon>Pseudomonadota</taxon>
        <taxon>Alphaproteobacteria</taxon>
        <taxon>Hyphomicrobiales</taxon>
        <taxon>Phyllobacteriaceae</taxon>
        <taxon>Phyllobacterium</taxon>
    </lineage>
</organism>
<dbReference type="Gene3D" id="3.90.1150.10">
    <property type="entry name" value="Aspartate Aminotransferase, domain 1"/>
    <property type="match status" value="1"/>
</dbReference>
<name>A0A2S9IM65_9HYPH</name>
<reference evidence="4 5" key="1">
    <citation type="submission" date="2018-02" db="EMBL/GenBank/DDBJ databases">
        <title>The draft genome of Phyllobacterium sp. 1N-3.</title>
        <authorList>
            <person name="Liu L."/>
            <person name="Li L."/>
            <person name="Zhang X."/>
            <person name="Wang T."/>
            <person name="Liang L."/>
        </authorList>
    </citation>
    <scope>NUCLEOTIDE SEQUENCE [LARGE SCALE GENOMIC DNA]</scope>
    <source>
        <strain evidence="4 5">1N-3</strain>
    </source>
</reference>
<accession>A0A2S9IM65</accession>
<dbReference type="AlphaFoldDB" id="A0A2S9IM65"/>
<keyword evidence="4" id="KW-0413">Isomerase</keyword>
<dbReference type="GO" id="GO:0008483">
    <property type="term" value="F:transaminase activity"/>
    <property type="evidence" value="ECO:0007669"/>
    <property type="project" value="InterPro"/>
</dbReference>